<keyword evidence="1" id="KW-0472">Membrane</keyword>
<keyword evidence="1" id="KW-1133">Transmembrane helix</keyword>
<organism evidence="2 3">
    <name type="scientific">Treponema phagedenis</name>
    <dbReference type="NCBI Taxonomy" id="162"/>
    <lineage>
        <taxon>Bacteria</taxon>
        <taxon>Pseudomonadati</taxon>
        <taxon>Spirochaetota</taxon>
        <taxon>Spirochaetia</taxon>
        <taxon>Spirochaetales</taxon>
        <taxon>Treponemataceae</taxon>
        <taxon>Treponema</taxon>
    </lineage>
</organism>
<evidence type="ECO:0000313" key="3">
    <source>
        <dbReference type="Proteomes" id="UP000323594"/>
    </source>
</evidence>
<sequence length="212" mass="23027">MEGSMGKLLIEKKLLFFCFMLITAEVLSAQSNFAKIQLLIDKGLHKNKAEIALLAADLTDQERVTLLNRNTLSLDIPMLLNGVIGFGSGSFVNKDYIAGGIHCGIDVACTITSITVGYLYSTRMMNSATSYDSDKMLKDTKIVLYTAITGFSVLAINKIAQLITLPVYTNKYNAALHDALLGQGVAAKKPVKIQLFPVFVPENIGLALAVDY</sequence>
<protein>
    <submittedName>
        <fullName evidence="2">P13 family porin</fullName>
    </submittedName>
</protein>
<dbReference type="InterPro" id="IPR008420">
    <property type="entry name" value="Borrelia_P13"/>
</dbReference>
<keyword evidence="1" id="KW-0812">Transmembrane</keyword>
<accession>A0AAE6M8G7</accession>
<dbReference type="Pfam" id="PF05628">
    <property type="entry name" value="Borrelia_P13"/>
    <property type="match status" value="1"/>
</dbReference>
<reference evidence="2 3" key="1">
    <citation type="submission" date="2019-08" db="EMBL/GenBank/DDBJ databases">
        <authorList>
            <person name="Kuhnert P."/>
        </authorList>
    </citation>
    <scope>NUCLEOTIDE SEQUENCE [LARGE SCALE GENOMIC DNA]</scope>
    <source>
        <strain evidence="2 3">B36.5</strain>
    </source>
</reference>
<dbReference type="Proteomes" id="UP000323594">
    <property type="component" value="Chromosome"/>
</dbReference>
<proteinExistence type="predicted"/>
<feature type="transmembrane region" description="Helical" evidence="1">
    <location>
        <begin position="142"/>
        <end position="163"/>
    </location>
</feature>
<gene>
    <name evidence="2" type="ORF">FUT82_05995</name>
</gene>
<evidence type="ECO:0000313" key="2">
    <source>
        <dbReference type="EMBL" id="QEJ97592.1"/>
    </source>
</evidence>
<dbReference type="EMBL" id="CP042817">
    <property type="protein sequence ID" value="QEJ97592.1"/>
    <property type="molecule type" value="Genomic_DNA"/>
</dbReference>
<dbReference type="AlphaFoldDB" id="A0AAE6M8G7"/>
<evidence type="ECO:0000256" key="1">
    <source>
        <dbReference type="SAM" id="Phobius"/>
    </source>
</evidence>
<name>A0AAE6M8G7_TREPH</name>
<feature type="transmembrane region" description="Helical" evidence="1">
    <location>
        <begin position="96"/>
        <end position="121"/>
    </location>
</feature>